<name>A0A8B6H389_MYTGA</name>
<comment type="subcellular location">
    <subcellularLocation>
        <location evidence="1">Membrane</location>
        <topology evidence="1">Multi-pass membrane protein</topology>
    </subcellularLocation>
</comment>
<feature type="transmembrane region" description="Helical" evidence="5">
    <location>
        <begin position="478"/>
        <end position="502"/>
    </location>
</feature>
<dbReference type="GO" id="GO:0016020">
    <property type="term" value="C:membrane"/>
    <property type="evidence" value="ECO:0007669"/>
    <property type="project" value="UniProtKB-SubCell"/>
</dbReference>
<evidence type="ECO:0000256" key="4">
    <source>
        <dbReference type="ARBA" id="ARBA00023136"/>
    </source>
</evidence>
<keyword evidence="8" id="KW-1185">Reference proteome</keyword>
<dbReference type="Pfam" id="PF26039">
    <property type="entry name" value="Dcst2"/>
    <property type="match status" value="1"/>
</dbReference>
<keyword evidence="4 5" id="KW-0472">Membrane</keyword>
<sequence>MADPLSIIIKAIKVKIALNRLSRLKENAVRLHMGLPPKTKWTEECYAGFMSSLRTACCEIFTPCCVLGKIKRPEVPDNCIKRIFFNGTYENDVFKNVLGFIFGVLVTIILYLIMVFQIKFTPLTSSLVCTFLGAVLTLGLAFTSQTRLMVLLMIPQFFTSKGRTFLLMYAVVLVMNHPVQNFNKNVLVMSDSSTCGQEMAFNQTKEVIEAAFSPMAGVINMINKLMDALKQFAALIRKAFTALQSAITEIAAVLGRALKWLGNIVNTCNEKMGQPYRRCNKAFETAFTRCKDALGIFGFICHVVKAVSYVCYICKITDLLCIIASWIKNVVVDKIVKPVKSAIFDIKMMFYFNVTINYHYEFNMTQSKSYTQVRKDIMNEVKERLGSFSEFMSVMTNVMLFTIIFVFIKAVLYRQKYLNSDKFDNYYLTFKVQEVDQRRKQMGKESIYPMTRKEKGKYVSSTSIKLVRSERSKMAKGIFMLFIAGCHAAFYLMSDYGLWWLLTMLKKHLMLKTNNTVPPHLKMHVQGRGAMADMYRAMISMFDPLAQAGVKLDTTPCLPTPYEPEWAVYDEIGCIYGLCLFLVIFEAYGLRLRHIVCGCFFPKREGERGVWLYNHMLKTRGGFLKFERRKIRQEYNSSCSKQKGSIKGKLAAKLVLNVY</sequence>
<evidence type="ECO:0000259" key="6">
    <source>
        <dbReference type="Pfam" id="PF07782"/>
    </source>
</evidence>
<comment type="caution">
    <text evidence="7">The sequence shown here is derived from an EMBL/GenBank/DDBJ whole genome shotgun (WGS) entry which is preliminary data.</text>
</comment>
<evidence type="ECO:0000256" key="1">
    <source>
        <dbReference type="ARBA" id="ARBA00004141"/>
    </source>
</evidence>
<feature type="transmembrane region" description="Helical" evidence="5">
    <location>
        <begin position="124"/>
        <end position="143"/>
    </location>
</feature>
<reference evidence="7" key="1">
    <citation type="submission" date="2018-11" db="EMBL/GenBank/DDBJ databases">
        <authorList>
            <person name="Alioto T."/>
            <person name="Alioto T."/>
        </authorList>
    </citation>
    <scope>NUCLEOTIDE SEQUENCE</scope>
</reference>
<keyword evidence="2 5" id="KW-0812">Transmembrane</keyword>
<accession>A0A8B6H389</accession>
<evidence type="ECO:0000256" key="3">
    <source>
        <dbReference type="ARBA" id="ARBA00022989"/>
    </source>
</evidence>
<dbReference type="OrthoDB" id="6598372at2759"/>
<dbReference type="Proteomes" id="UP000596742">
    <property type="component" value="Unassembled WGS sequence"/>
</dbReference>
<feature type="domain" description="Dendritic cell-specific transmembrane protein-like" evidence="6">
    <location>
        <begin position="423"/>
        <end position="613"/>
    </location>
</feature>
<dbReference type="Pfam" id="PF07782">
    <property type="entry name" value="DC_STAMP"/>
    <property type="match status" value="1"/>
</dbReference>
<evidence type="ECO:0000313" key="8">
    <source>
        <dbReference type="Proteomes" id="UP000596742"/>
    </source>
</evidence>
<dbReference type="EMBL" id="UYJE01009370">
    <property type="protein sequence ID" value="VDI72892.1"/>
    <property type="molecule type" value="Genomic_DNA"/>
</dbReference>
<keyword evidence="3 5" id="KW-1133">Transmembrane helix</keyword>
<feature type="transmembrane region" description="Helical" evidence="5">
    <location>
        <begin position="391"/>
        <end position="412"/>
    </location>
</feature>
<dbReference type="AlphaFoldDB" id="A0A8B6H389"/>
<gene>
    <name evidence="7" type="ORF">MGAL_10B005672</name>
</gene>
<dbReference type="InterPro" id="IPR012858">
    <property type="entry name" value="DC_STAMP-like"/>
</dbReference>
<feature type="transmembrane region" description="Helical" evidence="5">
    <location>
        <begin position="97"/>
        <end position="118"/>
    </location>
</feature>
<feature type="transmembrane region" description="Helical" evidence="5">
    <location>
        <begin position="566"/>
        <end position="585"/>
    </location>
</feature>
<evidence type="ECO:0000256" key="5">
    <source>
        <dbReference type="SAM" id="Phobius"/>
    </source>
</evidence>
<organism evidence="7 8">
    <name type="scientific">Mytilus galloprovincialis</name>
    <name type="common">Mediterranean mussel</name>
    <dbReference type="NCBI Taxonomy" id="29158"/>
    <lineage>
        <taxon>Eukaryota</taxon>
        <taxon>Metazoa</taxon>
        <taxon>Spiralia</taxon>
        <taxon>Lophotrochozoa</taxon>
        <taxon>Mollusca</taxon>
        <taxon>Bivalvia</taxon>
        <taxon>Autobranchia</taxon>
        <taxon>Pteriomorphia</taxon>
        <taxon>Mytilida</taxon>
        <taxon>Mytiloidea</taxon>
        <taxon>Mytilidae</taxon>
        <taxon>Mytilinae</taxon>
        <taxon>Mytilus</taxon>
    </lineage>
</organism>
<proteinExistence type="predicted"/>
<evidence type="ECO:0000256" key="2">
    <source>
        <dbReference type="ARBA" id="ARBA00022692"/>
    </source>
</evidence>
<dbReference type="PANTHER" id="PTHR21041">
    <property type="entry name" value="DENDRITIC CELL-SPECIFIC TRANSMEMBRANE PROTEIN"/>
    <property type="match status" value="1"/>
</dbReference>
<dbReference type="InterPro" id="IPR051856">
    <property type="entry name" value="CSR-E3_Ligase_Protein"/>
</dbReference>
<evidence type="ECO:0000313" key="7">
    <source>
        <dbReference type="EMBL" id="VDI72892.1"/>
    </source>
</evidence>
<protein>
    <recommendedName>
        <fullName evidence="6">Dendritic cell-specific transmembrane protein-like domain-containing protein</fullName>
    </recommendedName>
</protein>
<feature type="transmembrane region" description="Helical" evidence="5">
    <location>
        <begin position="164"/>
        <end position="180"/>
    </location>
</feature>
<dbReference type="PANTHER" id="PTHR21041:SF9">
    <property type="entry name" value="DENDRITIC CELL-SPECIFIC TRANSMEMBRANE PROTEIN-LIKE DOMAIN-CONTAINING PROTEIN"/>
    <property type="match status" value="1"/>
</dbReference>